<keyword evidence="3" id="KW-1185">Reference proteome</keyword>
<evidence type="ECO:0000313" key="3">
    <source>
        <dbReference type="Proteomes" id="UP001385848"/>
    </source>
</evidence>
<comment type="caution">
    <text evidence="2">The sequence shown here is derived from an EMBL/GenBank/DDBJ whole genome shotgun (WGS) entry which is preliminary data.</text>
</comment>
<dbReference type="Proteomes" id="UP001385848">
    <property type="component" value="Unassembled WGS sequence"/>
</dbReference>
<accession>A0ABU9FI89</accession>
<feature type="coiled-coil region" evidence="1">
    <location>
        <begin position="22"/>
        <end position="77"/>
    </location>
</feature>
<reference evidence="2 3" key="1">
    <citation type="submission" date="2024-04" db="EMBL/GenBank/DDBJ databases">
        <title>Three lactobacilli isolated from voided urine samples from females with type 2 diabetes.</title>
        <authorList>
            <person name="Kula A."/>
            <person name="Stegman N."/>
            <person name="Putonti C."/>
        </authorList>
    </citation>
    <scope>NUCLEOTIDE SEQUENCE [LARGE SCALE GENOMIC DNA]</scope>
    <source>
        <strain evidence="2 3">1855</strain>
    </source>
</reference>
<evidence type="ECO:0000313" key="2">
    <source>
        <dbReference type="EMBL" id="MEL0565304.1"/>
    </source>
</evidence>
<sequence length="77" mass="9116">MRYTEIMQIIGMIAPSIFTYILASKKSNHDILKDNLNILQREIETTRLENDSLRKQILELMSENARLKNQIKVLRKK</sequence>
<dbReference type="EMBL" id="JBBVUL010000008">
    <property type="protein sequence ID" value="MEL0565304.1"/>
    <property type="molecule type" value="Genomic_DNA"/>
</dbReference>
<evidence type="ECO:0000256" key="1">
    <source>
        <dbReference type="SAM" id="Coils"/>
    </source>
</evidence>
<protein>
    <submittedName>
        <fullName evidence="2">Upstream stimulatory factor 1</fullName>
    </submittedName>
</protein>
<gene>
    <name evidence="2" type="ORF">AAC431_05120</name>
</gene>
<organism evidence="2 3">
    <name type="scientific">Lactobacillus jensenii</name>
    <dbReference type="NCBI Taxonomy" id="109790"/>
    <lineage>
        <taxon>Bacteria</taxon>
        <taxon>Bacillati</taxon>
        <taxon>Bacillota</taxon>
        <taxon>Bacilli</taxon>
        <taxon>Lactobacillales</taxon>
        <taxon>Lactobacillaceae</taxon>
        <taxon>Lactobacillus</taxon>
    </lineage>
</organism>
<proteinExistence type="predicted"/>
<keyword evidence="1" id="KW-0175">Coiled coil</keyword>
<name>A0ABU9FI89_LACJE</name>
<dbReference type="RefSeq" id="WP_144885429.1">
    <property type="nucleotide sequence ID" value="NZ_CATOUZ010000011.1"/>
</dbReference>